<keyword evidence="3" id="KW-1185">Reference proteome</keyword>
<reference evidence="2" key="1">
    <citation type="submission" date="2022-03" db="EMBL/GenBank/DDBJ databases">
        <title>Draft genome sequence of Aduncisulcus paluster, a free-living microaerophilic Fornicata.</title>
        <authorList>
            <person name="Yuyama I."/>
            <person name="Kume K."/>
            <person name="Tamura T."/>
            <person name="Inagaki Y."/>
            <person name="Hashimoto T."/>
        </authorList>
    </citation>
    <scope>NUCLEOTIDE SEQUENCE</scope>
    <source>
        <strain evidence="2">NY0171</strain>
    </source>
</reference>
<feature type="compositionally biased region" description="Polar residues" evidence="1">
    <location>
        <begin position="249"/>
        <end position="259"/>
    </location>
</feature>
<feature type="region of interest" description="Disordered" evidence="1">
    <location>
        <begin position="36"/>
        <end position="66"/>
    </location>
</feature>
<comment type="caution">
    <text evidence="2">The sequence shown here is derived from an EMBL/GenBank/DDBJ whole genome shotgun (WGS) entry which is preliminary data.</text>
</comment>
<gene>
    <name evidence="2" type="ORF">ADUPG1_002335</name>
</gene>
<feature type="compositionally biased region" description="Polar residues" evidence="1">
    <location>
        <begin position="207"/>
        <end position="217"/>
    </location>
</feature>
<evidence type="ECO:0000256" key="1">
    <source>
        <dbReference type="SAM" id="MobiDB-lite"/>
    </source>
</evidence>
<accession>A0ABQ5KL83</accession>
<proteinExistence type="predicted"/>
<dbReference type="EMBL" id="BQXS01002643">
    <property type="protein sequence ID" value="GKT32731.1"/>
    <property type="molecule type" value="Genomic_DNA"/>
</dbReference>
<dbReference type="Proteomes" id="UP001057375">
    <property type="component" value="Unassembled WGS sequence"/>
</dbReference>
<sequence>RIDVLSIADMLRTEDRVAPRARSQFIMPPSVPCRSLDPVLPVSRSQPVPTRSSSSSKQKTKKTKDKHVLRAAYEDGRIIFSPGELHCNDLLHDQELGDTIDTIKMIEGMLNPVQMELFNKRLALFECAVRLRSASSRAKGGRTGSDCAEFRTHALACMWELDHHPPRQNHTFAFLYKPSQRRGRSSTGYAAHVDSLLHRVGECDVDSSSLDTTVTGYSSSSRSSAGSDKSSSSSSSTSSSSSSSSCSSFTRHSANASRA</sequence>
<feature type="non-terminal residue" evidence="2">
    <location>
        <position position="259"/>
    </location>
</feature>
<organism evidence="2 3">
    <name type="scientific">Aduncisulcus paluster</name>
    <dbReference type="NCBI Taxonomy" id="2918883"/>
    <lineage>
        <taxon>Eukaryota</taxon>
        <taxon>Metamonada</taxon>
        <taxon>Carpediemonas-like organisms</taxon>
        <taxon>Aduncisulcus</taxon>
    </lineage>
</organism>
<name>A0ABQ5KL83_9EUKA</name>
<feature type="non-terminal residue" evidence="2">
    <location>
        <position position="1"/>
    </location>
</feature>
<evidence type="ECO:0000313" key="2">
    <source>
        <dbReference type="EMBL" id="GKT32731.1"/>
    </source>
</evidence>
<evidence type="ECO:0000313" key="3">
    <source>
        <dbReference type="Proteomes" id="UP001057375"/>
    </source>
</evidence>
<feature type="region of interest" description="Disordered" evidence="1">
    <location>
        <begin position="207"/>
        <end position="259"/>
    </location>
</feature>
<feature type="compositionally biased region" description="Low complexity" evidence="1">
    <location>
        <begin position="41"/>
        <end position="57"/>
    </location>
</feature>
<feature type="compositionally biased region" description="Low complexity" evidence="1">
    <location>
        <begin position="218"/>
        <end position="248"/>
    </location>
</feature>
<protein>
    <submittedName>
        <fullName evidence="2">Uncharacterized protein</fullName>
    </submittedName>
</protein>